<dbReference type="Pfam" id="PF03406">
    <property type="entry name" value="Phage_fiber_2"/>
    <property type="match status" value="1"/>
</dbReference>
<dbReference type="SUPFAM" id="SSF69349">
    <property type="entry name" value="Phage fibre proteins"/>
    <property type="match status" value="1"/>
</dbReference>
<accession>A0A8S5PI09</accession>
<dbReference type="InterPro" id="IPR005068">
    <property type="entry name" value="Phage_lambda_Stf-r2"/>
</dbReference>
<dbReference type="GO" id="GO:0019062">
    <property type="term" value="P:virion attachment to host cell"/>
    <property type="evidence" value="ECO:0007669"/>
    <property type="project" value="InterPro"/>
</dbReference>
<protein>
    <submittedName>
        <fullName evidence="1">Hyaluronidase</fullName>
    </submittedName>
</protein>
<proteinExistence type="predicted"/>
<dbReference type="EMBL" id="BK015443">
    <property type="protein sequence ID" value="DAE06855.1"/>
    <property type="molecule type" value="Genomic_DNA"/>
</dbReference>
<name>A0A8S5PI09_9CAUD</name>
<sequence>MANNTLNTRIIPCNDTSLNWSTSEKVLLKGELGIELTDGVPKVKIGDGVNKYVDLAYITMTPAEITAAISAAVEGAKHTHGNKDILDATTASFTTALLNKLNGIAPGAEVNQNAFSKVLVGSTTVEADTKTDTLTLAAGSNVSITPDATNDKITIGVADGTTAAKGVVQLTDSTSSTSTTTAATPNSVKSAYDLANAAKTAAANAKSAADSKVASVSLATGTNNGTLKLTVNGTATDNIAVKGLGSAAYTNSNAYATAAQGTKADNAMPKAGGTFTGAVTLSADPTANLGAATKQYVDTQITNKISASDAMVFKGTLGTNGTVTAVPTTNVVKGDTYKIITAGTFAGSACKVGDLIIALASGNVEANTDNWAYVPSGNENETTIKYSTTTQNLTTSAQTGSITLGEAATKQVDTTVASGSTKLPTTGAVASYVDGKISGVNTTITNHKNDATSHITAAERTKWNAAQANQNAFSSVKVGDKTVAADSTTDTLTLEAGANVTITPDADNDKITIAAKDTTYTGGTGITVSGTAINHSNSVAAGTAAGDANKTLAFGGTFTIPSVSYDAQGHITGKGSTTMTMPATPTTVPGNAGSATKLQTARKVDGVAFDGAADISHFGTCSTAAATAAKTVSLTGFNLVAGARVMVKFTVTNTAANPTLNINGAGAKSIFYRGSAIAAGYLAAGRVYEFVYDGTNFEFVGDINVDTNTDTKVTNTLNPTAKAYVTGTTSATTNTGSQVFDTGVYLDTEAGALVATKFKGSLDGKATSAGTADKATNATTAAKLGTNAGSATQPVYFANGVPVVANVSTDYVVQGVNTLILNGGGA</sequence>
<evidence type="ECO:0000313" key="1">
    <source>
        <dbReference type="EMBL" id="DAE06855.1"/>
    </source>
</evidence>
<organism evidence="1">
    <name type="scientific">Siphoviridae sp. ctL0q1</name>
    <dbReference type="NCBI Taxonomy" id="2825449"/>
    <lineage>
        <taxon>Viruses</taxon>
        <taxon>Duplodnaviria</taxon>
        <taxon>Heunggongvirae</taxon>
        <taxon>Uroviricota</taxon>
        <taxon>Caudoviricetes</taxon>
    </lineage>
</organism>
<reference evidence="1" key="1">
    <citation type="journal article" date="2021" name="Proc. Natl. Acad. Sci. U.S.A.">
        <title>A Catalog of Tens of Thousands of Viruses from Human Metagenomes Reveals Hidden Associations with Chronic Diseases.</title>
        <authorList>
            <person name="Tisza M.J."/>
            <person name="Buck C.B."/>
        </authorList>
    </citation>
    <scope>NUCLEOTIDE SEQUENCE</scope>
    <source>
        <strain evidence="1">CtL0q1</strain>
    </source>
</reference>
<dbReference type="GO" id="GO:0046718">
    <property type="term" value="P:symbiont entry into host cell"/>
    <property type="evidence" value="ECO:0007669"/>
    <property type="project" value="InterPro"/>
</dbReference>